<dbReference type="GO" id="GO:0008270">
    <property type="term" value="F:zinc ion binding"/>
    <property type="evidence" value="ECO:0007669"/>
    <property type="project" value="UniProtKB-KW"/>
</dbReference>
<evidence type="ECO:0000256" key="4">
    <source>
        <dbReference type="ARBA" id="ARBA00022833"/>
    </source>
</evidence>
<sequence length="151" mass="17379">MNKKAGAGGDNIKEETENNCESVDDDDMQLQEAIFNSVQKLEFDFPMVKDVKKKGIDTSCGLVRINGKIDTASSIHERGKLTDDKRGLIRACPKCWRVFCVKCKVEWHLGLECETYQLKRKLRPLPMVYIITRKDDDEEEMINQAISRSFF</sequence>
<evidence type="ECO:0000259" key="6">
    <source>
        <dbReference type="Pfam" id="PF01485"/>
    </source>
</evidence>
<evidence type="ECO:0000256" key="1">
    <source>
        <dbReference type="ARBA" id="ARBA00022723"/>
    </source>
</evidence>
<gene>
    <name evidence="7" type="ORF">CQW23_15004</name>
</gene>
<dbReference type="UniPathway" id="UPA00143"/>
<dbReference type="EMBL" id="MLFT02000006">
    <property type="protein sequence ID" value="PHT45846.1"/>
    <property type="molecule type" value="Genomic_DNA"/>
</dbReference>
<keyword evidence="4" id="KW-0862">Zinc</keyword>
<dbReference type="Proteomes" id="UP000224567">
    <property type="component" value="Unassembled WGS sequence"/>
</dbReference>
<dbReference type="SUPFAM" id="SSF57850">
    <property type="entry name" value="RING/U-box"/>
    <property type="match status" value="1"/>
</dbReference>
<keyword evidence="3" id="KW-0833">Ubl conjugation pathway</keyword>
<comment type="caution">
    <text evidence="7">The sequence shown here is derived from an EMBL/GenBank/DDBJ whole genome shotgun (WGS) entry which is preliminary data.</text>
</comment>
<dbReference type="GO" id="GO:0016567">
    <property type="term" value="P:protein ubiquitination"/>
    <property type="evidence" value="ECO:0007669"/>
    <property type="project" value="UniProtKB-UniPathway"/>
</dbReference>
<dbReference type="OrthoDB" id="1327700at2759"/>
<keyword evidence="2" id="KW-0863">Zinc-finger</keyword>
<reference evidence="7 8" key="1">
    <citation type="journal article" date="2017" name="Genome Biol.">
        <title>New reference genome sequences of hot pepper reveal the massive evolution of plant disease-resistance genes by retroduplication.</title>
        <authorList>
            <person name="Kim S."/>
            <person name="Park J."/>
            <person name="Yeom S.I."/>
            <person name="Kim Y.M."/>
            <person name="Seo E."/>
            <person name="Kim K.T."/>
            <person name="Kim M.S."/>
            <person name="Lee J.M."/>
            <person name="Cheong K."/>
            <person name="Shin H.S."/>
            <person name="Kim S.B."/>
            <person name="Han K."/>
            <person name="Lee J."/>
            <person name="Park M."/>
            <person name="Lee H.A."/>
            <person name="Lee H.Y."/>
            <person name="Lee Y."/>
            <person name="Oh S."/>
            <person name="Lee J.H."/>
            <person name="Choi E."/>
            <person name="Choi E."/>
            <person name="Lee S.E."/>
            <person name="Jeon J."/>
            <person name="Kim H."/>
            <person name="Choi G."/>
            <person name="Song H."/>
            <person name="Lee J."/>
            <person name="Lee S.C."/>
            <person name="Kwon J.K."/>
            <person name="Lee H.Y."/>
            <person name="Koo N."/>
            <person name="Hong Y."/>
            <person name="Kim R.W."/>
            <person name="Kang W.H."/>
            <person name="Huh J.H."/>
            <person name="Kang B.C."/>
            <person name="Yang T.J."/>
            <person name="Lee Y.H."/>
            <person name="Bennetzen J.L."/>
            <person name="Choi D."/>
        </authorList>
    </citation>
    <scope>NUCLEOTIDE SEQUENCE [LARGE SCALE GENOMIC DNA]</scope>
    <source>
        <strain evidence="8">cv. PBC81</strain>
    </source>
</reference>
<feature type="region of interest" description="Disordered" evidence="5">
    <location>
        <begin position="1"/>
        <end position="21"/>
    </location>
</feature>
<dbReference type="InterPro" id="IPR002867">
    <property type="entry name" value="IBR_dom"/>
</dbReference>
<keyword evidence="8" id="KW-1185">Reference proteome</keyword>
<accession>A0A2G2WKT5</accession>
<feature type="domain" description="IBR" evidence="6">
    <location>
        <begin position="85"/>
        <end position="113"/>
    </location>
</feature>
<reference evidence="8" key="2">
    <citation type="journal article" date="2017" name="J. Anim. Genet.">
        <title>Multiple reference genome sequences of hot pepper reveal the massive evolution of plant disease resistance genes by retroduplication.</title>
        <authorList>
            <person name="Kim S."/>
            <person name="Park J."/>
            <person name="Yeom S.-I."/>
            <person name="Kim Y.-M."/>
            <person name="Seo E."/>
            <person name="Kim K.-T."/>
            <person name="Kim M.-S."/>
            <person name="Lee J.M."/>
            <person name="Cheong K."/>
            <person name="Shin H.-S."/>
            <person name="Kim S.-B."/>
            <person name="Han K."/>
            <person name="Lee J."/>
            <person name="Park M."/>
            <person name="Lee H.-A."/>
            <person name="Lee H.-Y."/>
            <person name="Lee Y."/>
            <person name="Oh S."/>
            <person name="Lee J.H."/>
            <person name="Choi E."/>
            <person name="Choi E."/>
            <person name="Lee S.E."/>
            <person name="Jeon J."/>
            <person name="Kim H."/>
            <person name="Choi G."/>
            <person name="Song H."/>
            <person name="Lee J."/>
            <person name="Lee S.-C."/>
            <person name="Kwon J.-K."/>
            <person name="Lee H.-Y."/>
            <person name="Koo N."/>
            <person name="Hong Y."/>
            <person name="Kim R.W."/>
            <person name="Kang W.-H."/>
            <person name="Huh J.H."/>
            <person name="Kang B.-C."/>
            <person name="Yang T.-J."/>
            <person name="Lee Y.-H."/>
            <person name="Bennetzen J.L."/>
            <person name="Choi D."/>
        </authorList>
    </citation>
    <scope>NUCLEOTIDE SEQUENCE [LARGE SCALE GENOMIC DNA]</scope>
    <source>
        <strain evidence="8">cv. PBC81</strain>
    </source>
</reference>
<name>A0A2G2WKT5_CAPBA</name>
<dbReference type="STRING" id="33114.A0A2G2WKT5"/>
<proteinExistence type="predicted"/>
<dbReference type="Pfam" id="PF01485">
    <property type="entry name" value="IBR"/>
    <property type="match status" value="1"/>
</dbReference>
<evidence type="ECO:0000256" key="5">
    <source>
        <dbReference type="SAM" id="MobiDB-lite"/>
    </source>
</evidence>
<keyword evidence="1" id="KW-0479">Metal-binding</keyword>
<evidence type="ECO:0000313" key="7">
    <source>
        <dbReference type="EMBL" id="PHT45846.1"/>
    </source>
</evidence>
<evidence type="ECO:0000256" key="2">
    <source>
        <dbReference type="ARBA" id="ARBA00022771"/>
    </source>
</evidence>
<evidence type="ECO:0000313" key="8">
    <source>
        <dbReference type="Proteomes" id="UP000224567"/>
    </source>
</evidence>
<protein>
    <recommendedName>
        <fullName evidence="6">IBR domain-containing protein</fullName>
    </recommendedName>
</protein>
<organism evidence="7 8">
    <name type="scientific">Capsicum baccatum</name>
    <name type="common">Peruvian pepper</name>
    <dbReference type="NCBI Taxonomy" id="33114"/>
    <lineage>
        <taxon>Eukaryota</taxon>
        <taxon>Viridiplantae</taxon>
        <taxon>Streptophyta</taxon>
        <taxon>Embryophyta</taxon>
        <taxon>Tracheophyta</taxon>
        <taxon>Spermatophyta</taxon>
        <taxon>Magnoliopsida</taxon>
        <taxon>eudicotyledons</taxon>
        <taxon>Gunneridae</taxon>
        <taxon>Pentapetalae</taxon>
        <taxon>asterids</taxon>
        <taxon>lamiids</taxon>
        <taxon>Solanales</taxon>
        <taxon>Solanaceae</taxon>
        <taxon>Solanoideae</taxon>
        <taxon>Capsiceae</taxon>
        <taxon>Capsicum</taxon>
    </lineage>
</organism>
<dbReference type="AlphaFoldDB" id="A0A2G2WKT5"/>
<evidence type="ECO:0000256" key="3">
    <source>
        <dbReference type="ARBA" id="ARBA00022786"/>
    </source>
</evidence>